<gene>
    <name evidence="2" type="ORF">AVDCRST_MAG79-2143</name>
</gene>
<proteinExistence type="predicted"/>
<protein>
    <submittedName>
        <fullName evidence="2">Uncharacterized protein</fullName>
    </submittedName>
</protein>
<sequence length="67" mass="7267">EDRPSRPDRVRAVLRPPAGARRRAVPDRPRTERGGQEHDPARAGGPALRHPATDPGRTPAPHACAPR</sequence>
<evidence type="ECO:0000256" key="1">
    <source>
        <dbReference type="SAM" id="MobiDB-lite"/>
    </source>
</evidence>
<evidence type="ECO:0000313" key="2">
    <source>
        <dbReference type="EMBL" id="CAA9544297.1"/>
    </source>
</evidence>
<feature type="non-terminal residue" evidence="2">
    <location>
        <position position="67"/>
    </location>
</feature>
<name>A0A6J4U9Y4_9ACTN</name>
<dbReference type="AlphaFoldDB" id="A0A6J4U9Y4"/>
<organism evidence="2">
    <name type="scientific">uncultured Thermoleophilia bacterium</name>
    <dbReference type="NCBI Taxonomy" id="1497501"/>
    <lineage>
        <taxon>Bacteria</taxon>
        <taxon>Bacillati</taxon>
        <taxon>Actinomycetota</taxon>
        <taxon>Thermoleophilia</taxon>
        <taxon>environmental samples</taxon>
    </lineage>
</organism>
<feature type="region of interest" description="Disordered" evidence="1">
    <location>
        <begin position="1"/>
        <end position="67"/>
    </location>
</feature>
<accession>A0A6J4U9Y4</accession>
<feature type="non-terminal residue" evidence="2">
    <location>
        <position position="1"/>
    </location>
</feature>
<feature type="compositionally biased region" description="Basic and acidic residues" evidence="1">
    <location>
        <begin position="24"/>
        <end position="41"/>
    </location>
</feature>
<feature type="compositionally biased region" description="Basic and acidic residues" evidence="1">
    <location>
        <begin position="1"/>
        <end position="11"/>
    </location>
</feature>
<dbReference type="EMBL" id="CADCWC010000319">
    <property type="protein sequence ID" value="CAA9544297.1"/>
    <property type="molecule type" value="Genomic_DNA"/>
</dbReference>
<reference evidence="2" key="1">
    <citation type="submission" date="2020-02" db="EMBL/GenBank/DDBJ databases">
        <authorList>
            <person name="Meier V. D."/>
        </authorList>
    </citation>
    <scope>NUCLEOTIDE SEQUENCE</scope>
    <source>
        <strain evidence="2">AVDCRST_MAG79</strain>
    </source>
</reference>